<evidence type="ECO:0000313" key="2">
    <source>
        <dbReference type="Proteomes" id="UP001151760"/>
    </source>
</evidence>
<sequence length="410" mass="46029">MSLSLAENVIVAGGDNRPSMLDKTNYSSWASRMLLYTKGKEHGKLLVDSVLNGPFQYGTHLVPGNENTLATVRERTYTGLRDEKKICELVDIKATNIFLQDLPQDIYNLVNHNEHAKQIWIVNHPQVVHQPSYHAPALQQSYEAPIMQQLSPPSFPQLDSRLVVPSFNPSDDPIASLNKAMTFLSTTFASRYPSTNNQLRTSSNPRNQVTIQDGRVTVQLVQGRQTQGYTNSGERSNATNQGVNRNRVAGQAKVVKCYNCQEEAPAAFQTDDLDAFDYDCDDAPLAKAILMANLFSYDSNVLLEVPTHDMNLVNEMSYQSVQETQCSEQPSFDNETDFDITSDSNIISYEQYLQETENTVVQSTSSFAQQDELLMSVIKEMSSQVAKCNKVQQESKIVNETLTPELERYK</sequence>
<reference evidence="1" key="1">
    <citation type="journal article" date="2022" name="Int. J. Mol. Sci.">
        <title>Draft Genome of Tanacetum Coccineum: Genomic Comparison of Closely Related Tanacetum-Family Plants.</title>
        <authorList>
            <person name="Yamashiro T."/>
            <person name="Shiraishi A."/>
            <person name="Nakayama K."/>
            <person name="Satake H."/>
        </authorList>
    </citation>
    <scope>NUCLEOTIDE SEQUENCE</scope>
</reference>
<organism evidence="1 2">
    <name type="scientific">Tanacetum coccineum</name>
    <dbReference type="NCBI Taxonomy" id="301880"/>
    <lineage>
        <taxon>Eukaryota</taxon>
        <taxon>Viridiplantae</taxon>
        <taxon>Streptophyta</taxon>
        <taxon>Embryophyta</taxon>
        <taxon>Tracheophyta</taxon>
        <taxon>Spermatophyta</taxon>
        <taxon>Magnoliopsida</taxon>
        <taxon>eudicotyledons</taxon>
        <taxon>Gunneridae</taxon>
        <taxon>Pentapetalae</taxon>
        <taxon>asterids</taxon>
        <taxon>campanulids</taxon>
        <taxon>Asterales</taxon>
        <taxon>Asteraceae</taxon>
        <taxon>Asteroideae</taxon>
        <taxon>Anthemideae</taxon>
        <taxon>Anthemidinae</taxon>
        <taxon>Tanacetum</taxon>
    </lineage>
</organism>
<reference evidence="1" key="2">
    <citation type="submission" date="2022-01" db="EMBL/GenBank/DDBJ databases">
        <authorList>
            <person name="Yamashiro T."/>
            <person name="Shiraishi A."/>
            <person name="Satake H."/>
            <person name="Nakayama K."/>
        </authorList>
    </citation>
    <scope>NUCLEOTIDE SEQUENCE</scope>
</reference>
<protein>
    <recommendedName>
        <fullName evidence="3">Integrase, catalytic region, zinc finger, CCHC-type, peptidase aspartic, catalytic</fullName>
    </recommendedName>
</protein>
<keyword evidence="2" id="KW-1185">Reference proteome</keyword>
<evidence type="ECO:0000313" key="1">
    <source>
        <dbReference type="EMBL" id="GJT48031.1"/>
    </source>
</evidence>
<name>A0ABQ5EAW0_9ASTR</name>
<comment type="caution">
    <text evidence="1">The sequence shown here is derived from an EMBL/GenBank/DDBJ whole genome shotgun (WGS) entry which is preliminary data.</text>
</comment>
<proteinExistence type="predicted"/>
<dbReference type="Proteomes" id="UP001151760">
    <property type="component" value="Unassembled WGS sequence"/>
</dbReference>
<dbReference type="EMBL" id="BQNB010016118">
    <property type="protein sequence ID" value="GJT48031.1"/>
    <property type="molecule type" value="Genomic_DNA"/>
</dbReference>
<gene>
    <name evidence="1" type="ORF">Tco_0974188</name>
</gene>
<evidence type="ECO:0008006" key="3">
    <source>
        <dbReference type="Google" id="ProtNLM"/>
    </source>
</evidence>
<accession>A0ABQ5EAW0</accession>